<dbReference type="Pfam" id="PF00440">
    <property type="entry name" value="TetR_N"/>
    <property type="match status" value="1"/>
</dbReference>
<dbReference type="PANTHER" id="PTHR30055:SF234">
    <property type="entry name" value="HTH-TYPE TRANSCRIPTIONAL REGULATOR BETI"/>
    <property type="match status" value="1"/>
</dbReference>
<dbReference type="SUPFAM" id="SSF48498">
    <property type="entry name" value="Tetracyclin repressor-like, C-terminal domain"/>
    <property type="match status" value="1"/>
</dbReference>
<evidence type="ECO:0000256" key="2">
    <source>
        <dbReference type="ARBA" id="ARBA00023125"/>
    </source>
</evidence>
<dbReference type="InterPro" id="IPR009057">
    <property type="entry name" value="Homeodomain-like_sf"/>
</dbReference>
<dbReference type="Gene3D" id="1.10.357.10">
    <property type="entry name" value="Tetracycline Repressor, domain 2"/>
    <property type="match status" value="1"/>
</dbReference>
<dbReference type="PRINTS" id="PR00455">
    <property type="entry name" value="HTHTETR"/>
</dbReference>
<feature type="domain" description="HTH tetR-type" evidence="5">
    <location>
        <begin position="4"/>
        <end position="64"/>
    </location>
</feature>
<evidence type="ECO:0000256" key="4">
    <source>
        <dbReference type="PROSITE-ProRule" id="PRU00335"/>
    </source>
</evidence>
<evidence type="ECO:0000256" key="3">
    <source>
        <dbReference type="ARBA" id="ARBA00023163"/>
    </source>
</evidence>
<dbReference type="SUPFAM" id="SSF46689">
    <property type="entry name" value="Homeodomain-like"/>
    <property type="match status" value="1"/>
</dbReference>
<organism evidence="6 7">
    <name type="scientific">Nonomuraea ferruginea</name>
    <dbReference type="NCBI Taxonomy" id="46174"/>
    <lineage>
        <taxon>Bacteria</taxon>
        <taxon>Bacillati</taxon>
        <taxon>Actinomycetota</taxon>
        <taxon>Actinomycetes</taxon>
        <taxon>Streptosporangiales</taxon>
        <taxon>Streptosporangiaceae</taxon>
        <taxon>Nonomuraea</taxon>
    </lineage>
</organism>
<keyword evidence="2 4" id="KW-0238">DNA-binding</keyword>
<protein>
    <submittedName>
        <fullName evidence="6">TetR/AcrR family transcriptional regulator</fullName>
    </submittedName>
</protein>
<name>A0ABT4SUZ9_9ACTN</name>
<dbReference type="EMBL" id="JAPNUD010000015">
    <property type="protein sequence ID" value="MDA0640661.1"/>
    <property type="molecule type" value="Genomic_DNA"/>
</dbReference>
<dbReference type="InterPro" id="IPR025996">
    <property type="entry name" value="MT1864/Rv1816-like_C"/>
</dbReference>
<dbReference type="Proteomes" id="UP001212498">
    <property type="component" value="Unassembled WGS sequence"/>
</dbReference>
<dbReference type="InterPro" id="IPR001647">
    <property type="entry name" value="HTH_TetR"/>
</dbReference>
<proteinExistence type="predicted"/>
<evidence type="ECO:0000313" key="7">
    <source>
        <dbReference type="Proteomes" id="UP001212498"/>
    </source>
</evidence>
<reference evidence="6 7" key="1">
    <citation type="submission" date="2022-11" db="EMBL/GenBank/DDBJ databases">
        <title>Nonomuraea corallina sp. nov., a new species of the genus Nonomuraea isolated from sea side sediment in Thai sea.</title>
        <authorList>
            <person name="Ngamcharungchit C."/>
            <person name="Matsumoto A."/>
            <person name="Suriyachadkun C."/>
            <person name="Panbangred W."/>
            <person name="Inahashi Y."/>
            <person name="Intra B."/>
        </authorList>
    </citation>
    <scope>NUCLEOTIDE SEQUENCE [LARGE SCALE GENOMIC DNA]</scope>
    <source>
        <strain evidence="6 7">DSM 43553</strain>
    </source>
</reference>
<evidence type="ECO:0000256" key="1">
    <source>
        <dbReference type="ARBA" id="ARBA00023015"/>
    </source>
</evidence>
<dbReference type="RefSeq" id="WP_271275824.1">
    <property type="nucleotide sequence ID" value="NZ_BAABFD010000002.1"/>
</dbReference>
<dbReference type="PROSITE" id="PS50977">
    <property type="entry name" value="HTH_TETR_2"/>
    <property type="match status" value="1"/>
</dbReference>
<accession>A0ABT4SUZ9</accession>
<evidence type="ECO:0000259" key="5">
    <source>
        <dbReference type="PROSITE" id="PS50977"/>
    </source>
</evidence>
<keyword evidence="3" id="KW-0804">Transcription</keyword>
<dbReference type="InterPro" id="IPR050109">
    <property type="entry name" value="HTH-type_TetR-like_transc_reg"/>
</dbReference>
<gene>
    <name evidence="6" type="ORF">OUY24_08530</name>
</gene>
<dbReference type="InterPro" id="IPR036271">
    <property type="entry name" value="Tet_transcr_reg_TetR-rel_C_sf"/>
</dbReference>
<comment type="caution">
    <text evidence="6">The sequence shown here is derived from an EMBL/GenBank/DDBJ whole genome shotgun (WGS) entry which is preliminary data.</text>
</comment>
<evidence type="ECO:0000313" key="6">
    <source>
        <dbReference type="EMBL" id="MDA0640661.1"/>
    </source>
</evidence>
<dbReference type="Pfam" id="PF13305">
    <property type="entry name" value="TetR_C_33"/>
    <property type="match status" value="1"/>
</dbReference>
<keyword evidence="1" id="KW-0805">Transcription regulation</keyword>
<dbReference type="PANTHER" id="PTHR30055">
    <property type="entry name" value="HTH-TYPE TRANSCRIPTIONAL REGULATOR RUTR"/>
    <property type="match status" value="1"/>
</dbReference>
<keyword evidence="7" id="KW-1185">Reference proteome</keyword>
<feature type="DNA-binding region" description="H-T-H motif" evidence="4">
    <location>
        <begin position="27"/>
        <end position="46"/>
    </location>
</feature>
<sequence length="191" mass="20847">MSVAKTADRVAEAARAILETEGVEAVTMRRVADAVGITAMAIYKHYPNREALLAAVADRALRELGAGWGGRDGDWEARALGLLDDFLDFALGSPHLYRFLITDRRERARRFPDGFRDGASPSFTKIVTLAEEGMRAGLLRPDDPLEVAMTVTATAQGLVQLYLGGRIGLAEDEFRALCTRATRRVLDGVRA</sequence>